<proteinExistence type="predicted"/>
<evidence type="ECO:0000313" key="2">
    <source>
        <dbReference type="Proteomes" id="UP001518680"/>
    </source>
</evidence>
<keyword evidence="2" id="KW-1185">Reference proteome</keyword>
<gene>
    <name evidence="1" type="ORF">GWO63_009400</name>
</gene>
<protein>
    <submittedName>
        <fullName evidence="1">Uncharacterized protein</fullName>
    </submittedName>
</protein>
<dbReference type="EMBL" id="JAACBX020000002">
    <property type="protein sequence ID" value="MBM0244461.1"/>
    <property type="molecule type" value="Genomic_DNA"/>
</dbReference>
<accession>A0ABS1Y7U0</accession>
<sequence length="64" mass="6848">MPRNNLVCGQGDSGEAQRPGEEFLDEEGIAALLCLQDVVAVGDISRRREENCSRGNIRASLGCA</sequence>
<organism evidence="1 2">
    <name type="scientific">Corynebacterium macginleyi</name>
    <dbReference type="NCBI Taxonomy" id="38290"/>
    <lineage>
        <taxon>Bacteria</taxon>
        <taxon>Bacillati</taxon>
        <taxon>Actinomycetota</taxon>
        <taxon>Actinomycetes</taxon>
        <taxon>Mycobacteriales</taxon>
        <taxon>Corynebacteriaceae</taxon>
        <taxon>Corynebacterium</taxon>
    </lineage>
</organism>
<comment type="caution">
    <text evidence="1">The sequence shown here is derived from an EMBL/GenBank/DDBJ whole genome shotgun (WGS) entry which is preliminary data.</text>
</comment>
<dbReference type="Proteomes" id="UP001518680">
    <property type="component" value="Unassembled WGS sequence"/>
</dbReference>
<reference evidence="1 2" key="1">
    <citation type="submission" date="2021-01" db="EMBL/GenBank/DDBJ databases">
        <title>Complete genome sequences of Corynebacterium macginleyi strains isolated from infectious keratitis.</title>
        <authorList>
            <person name="Sagerfors S."/>
            <person name="Poehlein A."/>
            <person name="Soderquist B."/>
            <person name="Bruggemann H."/>
        </authorList>
    </citation>
    <scope>NUCLEOTIDE SEQUENCE [LARGE SCALE GENOMIC DNA]</scope>
    <source>
        <strain evidence="1 2">12T220</strain>
    </source>
</reference>
<name>A0ABS1Y7U0_9CORY</name>
<evidence type="ECO:0000313" key="1">
    <source>
        <dbReference type="EMBL" id="MBM0244461.1"/>
    </source>
</evidence>
<dbReference type="RefSeq" id="WP_200442027.1">
    <property type="nucleotide sequence ID" value="NZ_CP068291.1"/>
</dbReference>